<evidence type="ECO:0000313" key="2">
    <source>
        <dbReference type="Proteomes" id="UP000030377"/>
    </source>
</evidence>
<reference evidence="1 2" key="1">
    <citation type="submission" date="2014-09" db="EMBL/GenBank/DDBJ databases">
        <title>Draft genome of Bradyrhizobium japonicum Is-34.</title>
        <authorList>
            <person name="Tsurumaru H."/>
            <person name="Yamakawa T."/>
            <person name="Hashimoto S."/>
            <person name="Okizaki K."/>
            <person name="Kanesaki Y."/>
            <person name="Yoshikawa H."/>
            <person name="Yajima S."/>
        </authorList>
    </citation>
    <scope>NUCLEOTIDE SEQUENCE [LARGE SCALE GENOMIC DNA]</scope>
    <source>
        <strain evidence="1 2">Is-34</strain>
    </source>
</reference>
<dbReference type="EMBL" id="JRPN01000059">
    <property type="protein sequence ID" value="KGT73226.1"/>
    <property type="molecule type" value="Genomic_DNA"/>
</dbReference>
<proteinExistence type="predicted"/>
<dbReference type="AlphaFoldDB" id="A0A0A3XJ87"/>
<comment type="caution">
    <text evidence="1">The sequence shown here is derived from an EMBL/GenBank/DDBJ whole genome shotgun (WGS) entry which is preliminary data.</text>
</comment>
<sequence length="66" mass="7207">MSLLQVATYSEEVQSVLLQDQGSRQSSEASITWKSNQEGRIVVNGKELHTGMKGSAEVRRNAGMVV</sequence>
<gene>
    <name evidence="1" type="ORF">MA20_45655</name>
</gene>
<name>A0A0A3XJ87_BRAJP</name>
<accession>A0A0A3XJ87</accession>
<organism evidence="1 2">
    <name type="scientific">Bradyrhizobium japonicum</name>
    <dbReference type="NCBI Taxonomy" id="375"/>
    <lineage>
        <taxon>Bacteria</taxon>
        <taxon>Pseudomonadati</taxon>
        <taxon>Pseudomonadota</taxon>
        <taxon>Alphaproteobacteria</taxon>
        <taxon>Hyphomicrobiales</taxon>
        <taxon>Nitrobacteraceae</taxon>
        <taxon>Bradyrhizobium</taxon>
    </lineage>
</organism>
<evidence type="ECO:0000313" key="1">
    <source>
        <dbReference type="EMBL" id="KGT73226.1"/>
    </source>
</evidence>
<dbReference type="Proteomes" id="UP000030377">
    <property type="component" value="Unassembled WGS sequence"/>
</dbReference>
<protein>
    <submittedName>
        <fullName evidence="1">Uncharacterized protein</fullName>
    </submittedName>
</protein>